<proteinExistence type="predicted"/>
<evidence type="ECO:0000256" key="1">
    <source>
        <dbReference type="SAM" id="MobiDB-lite"/>
    </source>
</evidence>
<reference evidence="3 4" key="1">
    <citation type="submission" date="2015-09" db="EMBL/GenBank/DDBJ databases">
        <authorList>
            <consortium name="Swine Surveillance"/>
        </authorList>
    </citation>
    <scope>NUCLEOTIDE SEQUENCE [LARGE SCALE GENOMIC DNA]</scope>
    <source>
        <strain evidence="3 4">CECT 7648</strain>
    </source>
</reference>
<feature type="transmembrane region" description="Helical" evidence="2">
    <location>
        <begin position="104"/>
        <end position="125"/>
    </location>
</feature>
<evidence type="ECO:0000313" key="4">
    <source>
        <dbReference type="Proteomes" id="UP000054935"/>
    </source>
</evidence>
<feature type="compositionally biased region" description="Basic and acidic residues" evidence="1">
    <location>
        <begin position="141"/>
        <end position="150"/>
    </location>
</feature>
<dbReference type="Proteomes" id="UP000054935">
    <property type="component" value="Unassembled WGS sequence"/>
</dbReference>
<dbReference type="InterPro" id="IPR032820">
    <property type="entry name" value="ATPase_put"/>
</dbReference>
<accession>A0A0P1FZN5</accession>
<organism evidence="3 4">
    <name type="scientific">Tropicibacter naphthalenivorans</name>
    <dbReference type="NCBI Taxonomy" id="441103"/>
    <lineage>
        <taxon>Bacteria</taxon>
        <taxon>Pseudomonadati</taxon>
        <taxon>Pseudomonadota</taxon>
        <taxon>Alphaproteobacteria</taxon>
        <taxon>Rhodobacterales</taxon>
        <taxon>Roseobacteraceae</taxon>
        <taxon>Tropicibacter</taxon>
    </lineage>
</organism>
<name>A0A0P1FZN5_9RHOB</name>
<keyword evidence="2" id="KW-0812">Transmembrane</keyword>
<sequence>MTINQLLSPPLRILNSVLTQDAPRLSKAANSNGGHDVSDPDHKRQMDELSAKLEAYKAAQTSDKAHQEEHYSQAQHAWRMVTEMVAGLGIGFGIGYALDEVLGTSPWMMVLFTLVGTAAGINVMLRTAKELQDTQTPPKTGGDEGTKDGD</sequence>
<keyword evidence="4" id="KW-1185">Reference proteome</keyword>
<dbReference type="Pfam" id="PF09527">
    <property type="entry name" value="ATPase_gene1"/>
    <property type="match status" value="1"/>
</dbReference>
<evidence type="ECO:0000256" key="2">
    <source>
        <dbReference type="SAM" id="Phobius"/>
    </source>
</evidence>
<keyword evidence="2" id="KW-1133">Transmembrane helix</keyword>
<dbReference type="EMBL" id="CYSE01000001">
    <property type="protein sequence ID" value="CUH74834.1"/>
    <property type="molecule type" value="Genomic_DNA"/>
</dbReference>
<keyword evidence="2" id="KW-0472">Membrane</keyword>
<dbReference type="AlphaFoldDB" id="A0A0P1FZN5"/>
<feature type="region of interest" description="Disordered" evidence="1">
    <location>
        <begin position="130"/>
        <end position="150"/>
    </location>
</feature>
<feature type="transmembrane region" description="Helical" evidence="2">
    <location>
        <begin position="80"/>
        <end position="98"/>
    </location>
</feature>
<protein>
    <submittedName>
        <fullName evidence="3">ATP synthase protein I</fullName>
    </submittedName>
</protein>
<evidence type="ECO:0000313" key="3">
    <source>
        <dbReference type="EMBL" id="CUH74834.1"/>
    </source>
</evidence>
<gene>
    <name evidence="3" type="primary">atpI</name>
    <name evidence="3" type="ORF">TRN7648_00109</name>
</gene>
<dbReference type="STRING" id="441103.TRN7648_00109"/>